<feature type="compositionally biased region" description="Low complexity" evidence="1">
    <location>
        <begin position="27"/>
        <end position="41"/>
    </location>
</feature>
<evidence type="ECO:0000313" key="3">
    <source>
        <dbReference type="Proteomes" id="UP000593571"/>
    </source>
</evidence>
<dbReference type="AlphaFoldDB" id="A0A7J8FHX1"/>
<reference evidence="2 3" key="1">
    <citation type="journal article" date="2020" name="Nature">
        <title>Six reference-quality genomes reveal evolution of bat adaptations.</title>
        <authorList>
            <person name="Jebb D."/>
            <person name="Huang Z."/>
            <person name="Pippel M."/>
            <person name="Hughes G.M."/>
            <person name="Lavrichenko K."/>
            <person name="Devanna P."/>
            <person name="Winkler S."/>
            <person name="Jermiin L.S."/>
            <person name="Skirmuntt E.C."/>
            <person name="Katzourakis A."/>
            <person name="Burkitt-Gray L."/>
            <person name="Ray D.A."/>
            <person name="Sullivan K.A.M."/>
            <person name="Roscito J.G."/>
            <person name="Kirilenko B.M."/>
            <person name="Davalos L.M."/>
            <person name="Corthals A.P."/>
            <person name="Power M.L."/>
            <person name="Jones G."/>
            <person name="Ransome R.D."/>
            <person name="Dechmann D.K.N."/>
            <person name="Locatelli A.G."/>
            <person name="Puechmaille S.J."/>
            <person name="Fedrigo O."/>
            <person name="Jarvis E.D."/>
            <person name="Hiller M."/>
            <person name="Vernes S.C."/>
            <person name="Myers E.W."/>
            <person name="Teeling E.C."/>
        </authorList>
    </citation>
    <scope>NUCLEOTIDE SEQUENCE [LARGE SCALE GENOMIC DNA]</scope>
    <source>
        <strain evidence="2">MRouAeg1</strain>
        <tissue evidence="2">Muscle</tissue>
    </source>
</reference>
<proteinExistence type="predicted"/>
<evidence type="ECO:0000256" key="1">
    <source>
        <dbReference type="SAM" id="MobiDB-lite"/>
    </source>
</evidence>
<organism evidence="2 3">
    <name type="scientific">Rousettus aegyptiacus</name>
    <name type="common">Egyptian fruit bat</name>
    <name type="synonym">Pteropus aegyptiacus</name>
    <dbReference type="NCBI Taxonomy" id="9407"/>
    <lineage>
        <taxon>Eukaryota</taxon>
        <taxon>Metazoa</taxon>
        <taxon>Chordata</taxon>
        <taxon>Craniata</taxon>
        <taxon>Vertebrata</taxon>
        <taxon>Euteleostomi</taxon>
        <taxon>Mammalia</taxon>
        <taxon>Eutheria</taxon>
        <taxon>Laurasiatheria</taxon>
        <taxon>Chiroptera</taxon>
        <taxon>Yinpterochiroptera</taxon>
        <taxon>Pteropodoidea</taxon>
        <taxon>Pteropodidae</taxon>
        <taxon>Rousettinae</taxon>
        <taxon>Rousettus</taxon>
    </lineage>
</organism>
<accession>A0A7J8FHX1</accession>
<feature type="region of interest" description="Disordered" evidence="1">
    <location>
        <begin position="1"/>
        <end position="41"/>
    </location>
</feature>
<comment type="caution">
    <text evidence="2">The sequence shown here is derived from an EMBL/GenBank/DDBJ whole genome shotgun (WGS) entry which is preliminary data.</text>
</comment>
<sequence length="205" mass="21780">MRGRPRLAPRHRPHVLCDGQTAPSWDLQGQSRSLQPSSSSCLPPASGPAWAALLPAAGASPRLPHPPDIALRCPPAAVSPRSRPSVRRGVEPTVRWVKLARVGPSGRARLRPTLPWGQTAFAVPLQHPGVATCCSCLPLQPFRNFFPRRRPRRSLDGSPSVGGPSPAPPLEAPWSVSPGGVSPRDWGTWASRRAVASGSRVGAAQ</sequence>
<dbReference type="EMBL" id="JACASE010000007">
    <property type="protein sequence ID" value="KAF6447353.1"/>
    <property type="molecule type" value="Genomic_DNA"/>
</dbReference>
<keyword evidence="3" id="KW-1185">Reference proteome</keyword>
<feature type="compositionally biased region" description="Basic residues" evidence="1">
    <location>
        <begin position="1"/>
        <end position="14"/>
    </location>
</feature>
<name>A0A7J8FHX1_ROUAE</name>
<protein>
    <submittedName>
        <fullName evidence="2">Uncharacterized protein</fullName>
    </submittedName>
</protein>
<dbReference type="Proteomes" id="UP000593571">
    <property type="component" value="Unassembled WGS sequence"/>
</dbReference>
<gene>
    <name evidence="2" type="ORF">HJG63_011815</name>
</gene>
<feature type="region of interest" description="Disordered" evidence="1">
    <location>
        <begin position="148"/>
        <end position="188"/>
    </location>
</feature>
<evidence type="ECO:0000313" key="2">
    <source>
        <dbReference type="EMBL" id="KAF6447353.1"/>
    </source>
</evidence>